<comment type="similarity">
    <text evidence="1">Belongs to the arrestin family.</text>
</comment>
<proteinExistence type="inferred from homology"/>
<dbReference type="Pfam" id="PF02752">
    <property type="entry name" value="Arrestin_C"/>
    <property type="match status" value="1"/>
</dbReference>
<evidence type="ECO:0000256" key="1">
    <source>
        <dbReference type="ARBA" id="ARBA00005298"/>
    </source>
</evidence>
<evidence type="ECO:0000256" key="5">
    <source>
        <dbReference type="ARBA" id="ARBA00078972"/>
    </source>
</evidence>
<dbReference type="Gene3D" id="2.60.40.840">
    <property type="match status" value="1"/>
</dbReference>
<dbReference type="PANTHER" id="PTHR11792:SF23">
    <property type="entry name" value="PHOSRESTIN-1"/>
    <property type="match status" value="1"/>
</dbReference>
<dbReference type="GO" id="GO:0005737">
    <property type="term" value="C:cytoplasm"/>
    <property type="evidence" value="ECO:0007669"/>
    <property type="project" value="TreeGrafter"/>
</dbReference>
<organism evidence="9 10">
    <name type="scientific">Cephus cinctus</name>
    <name type="common">Wheat stem sawfly</name>
    <dbReference type="NCBI Taxonomy" id="211228"/>
    <lineage>
        <taxon>Eukaryota</taxon>
        <taxon>Metazoa</taxon>
        <taxon>Ecdysozoa</taxon>
        <taxon>Arthropoda</taxon>
        <taxon>Hexapoda</taxon>
        <taxon>Insecta</taxon>
        <taxon>Pterygota</taxon>
        <taxon>Neoptera</taxon>
        <taxon>Endopterygota</taxon>
        <taxon>Hymenoptera</taxon>
        <taxon>Cephoidea</taxon>
        <taxon>Cephidae</taxon>
        <taxon>Cephus</taxon>
    </lineage>
</organism>
<accession>A0AAJ7BR82</accession>
<evidence type="ECO:0000313" key="9">
    <source>
        <dbReference type="Proteomes" id="UP000694920"/>
    </source>
</evidence>
<dbReference type="SMART" id="SM01017">
    <property type="entry name" value="Arrestin_C"/>
    <property type="match status" value="1"/>
</dbReference>
<dbReference type="SUPFAM" id="SSF81296">
    <property type="entry name" value="E set domains"/>
    <property type="match status" value="2"/>
</dbReference>
<dbReference type="GO" id="GO:0007165">
    <property type="term" value="P:signal transduction"/>
    <property type="evidence" value="ECO:0007669"/>
    <property type="project" value="InterPro"/>
</dbReference>
<dbReference type="CTD" id="38993"/>
<evidence type="ECO:0000256" key="6">
    <source>
        <dbReference type="ARBA" id="ARBA00080322"/>
    </source>
</evidence>
<dbReference type="PROSITE" id="PS00295">
    <property type="entry name" value="ARRESTINS"/>
    <property type="match status" value="1"/>
</dbReference>
<dbReference type="Gene3D" id="2.60.40.640">
    <property type="match status" value="1"/>
</dbReference>
<keyword evidence="3" id="KW-0844">Vision</keyword>
<feature type="domain" description="Arrestin C-terminal-like" evidence="8">
    <location>
        <begin position="272"/>
        <end position="430"/>
    </location>
</feature>
<gene>
    <name evidence="10" type="primary">LOC107266135</name>
</gene>
<dbReference type="GO" id="GO:0001664">
    <property type="term" value="F:G protein-coupled receptor binding"/>
    <property type="evidence" value="ECO:0007669"/>
    <property type="project" value="TreeGrafter"/>
</dbReference>
<dbReference type="KEGG" id="ccin:107266135"/>
<dbReference type="GO" id="GO:0016060">
    <property type="term" value="P:negative regulation of phospholipase C-activating phototransduction signaling pathway"/>
    <property type="evidence" value="ECO:0007669"/>
    <property type="project" value="UniProtKB-ARBA"/>
</dbReference>
<dbReference type="InterPro" id="IPR011022">
    <property type="entry name" value="Arrestin_C-like"/>
</dbReference>
<keyword evidence="9" id="KW-1185">Reference proteome</keyword>
<dbReference type="GO" id="GO:0045494">
    <property type="term" value="P:photoreceptor cell maintenance"/>
    <property type="evidence" value="ECO:0007669"/>
    <property type="project" value="UniProtKB-ARBA"/>
</dbReference>
<dbReference type="InterPro" id="IPR014752">
    <property type="entry name" value="Arrestin-like_C"/>
</dbReference>
<dbReference type="GO" id="GO:0007601">
    <property type="term" value="P:visual perception"/>
    <property type="evidence" value="ECO:0007669"/>
    <property type="project" value="UniProtKB-KW"/>
</dbReference>
<dbReference type="FunFam" id="2.60.40.840:FF:000002">
    <property type="entry name" value="Arrestin 3"/>
    <property type="match status" value="1"/>
</dbReference>
<evidence type="ECO:0000313" key="10">
    <source>
        <dbReference type="RefSeq" id="XP_015591805.2"/>
    </source>
</evidence>
<dbReference type="GO" id="GO:0016028">
    <property type="term" value="C:rhabdomere"/>
    <property type="evidence" value="ECO:0007669"/>
    <property type="project" value="UniProtKB-ARBA"/>
</dbReference>
<dbReference type="Proteomes" id="UP000694920">
    <property type="component" value="Unplaced"/>
</dbReference>
<dbReference type="PANTHER" id="PTHR11792">
    <property type="entry name" value="ARRESTIN"/>
    <property type="match status" value="1"/>
</dbReference>
<keyword evidence="2" id="KW-0716">Sensory transduction</keyword>
<protein>
    <recommendedName>
        <fullName evidence="4">Phosrestin-1</fullName>
    </recommendedName>
    <alternativeName>
        <fullName evidence="6">Arrestin-2</fullName>
    </alternativeName>
    <alternativeName>
        <fullName evidence="7">Arrestin-B</fullName>
    </alternativeName>
    <alternativeName>
        <fullName evidence="5">Phosrestin I</fullName>
    </alternativeName>
</protein>
<dbReference type="GO" id="GO:0002031">
    <property type="term" value="P:G protein-coupled receptor internalization"/>
    <property type="evidence" value="ECO:0007669"/>
    <property type="project" value="TreeGrafter"/>
</dbReference>
<sequence>MAFTVSYGVMFLCTSSMTFCTFTEGKFIRRRASSRGEAPRWVYEDAAVLEKTVTSGREKKLSVRTLHRKTIQMFPLLFLVYVVAVKVFKKTTPNGKVTVYLGKRDFIDHLDHVDPIDGIVVVENDYLQGRKVFGQITTTYRYGREEDEVMGVKFSKEMVLHREQIVPLKKEKQEMTPIQERLLKKLGPNAYPFIFELPQNSPSSVTLQPGDDDQGKPLGVEYTVRMYVGENEEDKGHKRSSVSLAIKKLQYAPPARGRRLPSSLVSKGFTFSQGKLNLEVTLDKEIYYHGEKISANVIITNNSRKAVKNIKLFVVQHCEVTMVNSQFSRHVASLETREGCPITPGASFTKQFYLVPLASSNKDRRGIALDGHLKDDDVNLASSTMVAEGKCPAEAMGIVISYSVRVKLNCGTLGGELVTDVPLKLMHPAPGSVEKEKACMKKSKSIDRARYENSCYANDDDDNIVFEDFARLRLNEPE</sequence>
<dbReference type="AlphaFoldDB" id="A0AAJ7BR82"/>
<dbReference type="GO" id="GO:0007608">
    <property type="term" value="P:sensory perception of smell"/>
    <property type="evidence" value="ECO:0007669"/>
    <property type="project" value="UniProtKB-ARBA"/>
</dbReference>
<evidence type="ECO:0000259" key="8">
    <source>
        <dbReference type="SMART" id="SM01017"/>
    </source>
</evidence>
<reference evidence="10" key="1">
    <citation type="submission" date="2025-08" db="UniProtKB">
        <authorList>
            <consortium name="RefSeq"/>
        </authorList>
    </citation>
    <scope>IDENTIFICATION</scope>
</reference>
<dbReference type="PRINTS" id="PR00309">
    <property type="entry name" value="ARRESTIN"/>
</dbReference>
<dbReference type="Pfam" id="PF00339">
    <property type="entry name" value="Arrestin_N"/>
    <property type="match status" value="1"/>
</dbReference>
<dbReference type="GeneID" id="107266135"/>
<dbReference type="InterPro" id="IPR017864">
    <property type="entry name" value="Arrestin_CS"/>
</dbReference>
<dbReference type="InterPro" id="IPR014753">
    <property type="entry name" value="Arrestin_N"/>
</dbReference>
<dbReference type="InterPro" id="IPR014756">
    <property type="entry name" value="Ig_E-set"/>
</dbReference>
<dbReference type="RefSeq" id="XP_015591805.2">
    <property type="nucleotide sequence ID" value="XM_015736319.2"/>
</dbReference>
<dbReference type="InterPro" id="IPR011021">
    <property type="entry name" value="Arrestin-like_N"/>
</dbReference>
<evidence type="ECO:0000256" key="4">
    <source>
        <dbReference type="ARBA" id="ARBA00074709"/>
    </source>
</evidence>
<evidence type="ECO:0000256" key="7">
    <source>
        <dbReference type="ARBA" id="ARBA00080327"/>
    </source>
</evidence>
<dbReference type="FunFam" id="2.60.40.640:FF:000020">
    <property type="entry name" value="Arrestin, Arr2"/>
    <property type="match status" value="1"/>
</dbReference>
<dbReference type="InterPro" id="IPR000698">
    <property type="entry name" value="Arrestin"/>
</dbReference>
<evidence type="ECO:0000256" key="3">
    <source>
        <dbReference type="ARBA" id="ARBA00023305"/>
    </source>
</evidence>
<evidence type="ECO:0000256" key="2">
    <source>
        <dbReference type="ARBA" id="ARBA00022606"/>
    </source>
</evidence>
<name>A0AAJ7BR82_CEPCN</name>